<dbReference type="STRING" id="57704.SAMN04489793_2924"/>
<dbReference type="Proteomes" id="UP000182241">
    <property type="component" value="Unassembled WGS sequence"/>
</dbReference>
<accession>A0A1H4UJ69</accession>
<keyword evidence="2" id="KW-1185">Reference proteome</keyword>
<dbReference type="AlphaFoldDB" id="A0A1H4UJ69"/>
<name>A0A1H4UJ69_TSUTY</name>
<reference evidence="2" key="1">
    <citation type="submission" date="2016-10" db="EMBL/GenBank/DDBJ databases">
        <authorList>
            <person name="Varghese N."/>
            <person name="Submissions S."/>
        </authorList>
    </citation>
    <scope>NUCLEOTIDE SEQUENCE [LARGE SCALE GENOMIC DNA]</scope>
    <source>
        <strain evidence="2">DSM 44234</strain>
    </source>
</reference>
<sequence length="79" mass="8092">MTGTRTASGGADAQVLYSSVSARPTDADLAEMLSTTPTLSPINIGGCTRVAAFNGAGGGITVTLAQGRRHGYVKLIWPR</sequence>
<dbReference type="EMBL" id="FNSA01000003">
    <property type="protein sequence ID" value="SEC68836.1"/>
    <property type="molecule type" value="Genomic_DNA"/>
</dbReference>
<gene>
    <name evidence="1" type="ORF">SAMN04489793_2924</name>
</gene>
<protein>
    <submittedName>
        <fullName evidence="1">Uncharacterized protein</fullName>
    </submittedName>
</protein>
<organism evidence="1 2">
    <name type="scientific">Tsukamurella tyrosinosolvens</name>
    <dbReference type="NCBI Taxonomy" id="57704"/>
    <lineage>
        <taxon>Bacteria</taxon>
        <taxon>Bacillati</taxon>
        <taxon>Actinomycetota</taxon>
        <taxon>Actinomycetes</taxon>
        <taxon>Mycobacteriales</taxon>
        <taxon>Tsukamurellaceae</taxon>
        <taxon>Tsukamurella</taxon>
    </lineage>
</organism>
<proteinExistence type="predicted"/>
<evidence type="ECO:0000313" key="2">
    <source>
        <dbReference type="Proteomes" id="UP000182241"/>
    </source>
</evidence>
<evidence type="ECO:0000313" key="1">
    <source>
        <dbReference type="EMBL" id="SEC68836.1"/>
    </source>
</evidence>